<feature type="region of interest" description="Disordered" evidence="9">
    <location>
        <begin position="1"/>
        <end position="34"/>
    </location>
</feature>
<dbReference type="PROSITE" id="PS51675">
    <property type="entry name" value="SAM_MT_TRM10"/>
    <property type="match status" value="1"/>
</dbReference>
<gene>
    <name evidence="11" type="primary">TRMT10A</name>
    <name evidence="11" type="ORF">K7432_009220</name>
</gene>
<feature type="domain" description="SAM-dependent MTase TRM10-type" evidence="10">
    <location>
        <begin position="100"/>
        <end position="289"/>
    </location>
</feature>
<evidence type="ECO:0000256" key="7">
    <source>
        <dbReference type="ARBA" id="ARBA00032166"/>
    </source>
</evidence>
<dbReference type="InterPro" id="IPR028564">
    <property type="entry name" value="MT_TRM10-typ"/>
</dbReference>
<dbReference type="CDD" id="cd18101">
    <property type="entry name" value="Trm10euk_A"/>
    <property type="match status" value="1"/>
</dbReference>
<feature type="compositionally biased region" description="Basic and acidic residues" evidence="9">
    <location>
        <begin position="19"/>
        <end position="31"/>
    </location>
</feature>
<dbReference type="InterPro" id="IPR038459">
    <property type="entry name" value="MT_TRM10-typ_sf"/>
</dbReference>
<comment type="catalytic activity">
    <reaction evidence="8">
        <text>guanosine(9) in tRNA + S-adenosyl-L-methionine = N(1)-methylguanosine(9) in tRNA + S-adenosyl-L-homocysteine + H(+)</text>
        <dbReference type="Rhea" id="RHEA:43156"/>
        <dbReference type="Rhea" id="RHEA-COMP:10367"/>
        <dbReference type="Rhea" id="RHEA-COMP:10368"/>
        <dbReference type="ChEBI" id="CHEBI:15378"/>
        <dbReference type="ChEBI" id="CHEBI:57856"/>
        <dbReference type="ChEBI" id="CHEBI:59789"/>
        <dbReference type="ChEBI" id="CHEBI:73542"/>
        <dbReference type="ChEBI" id="CHEBI:74269"/>
        <dbReference type="EC" id="2.1.1.221"/>
    </reaction>
</comment>
<name>A0ABR2VXG3_9FUNG</name>
<evidence type="ECO:0000256" key="3">
    <source>
        <dbReference type="ARBA" id="ARBA00022603"/>
    </source>
</evidence>
<dbReference type="PANTHER" id="PTHR13563">
    <property type="entry name" value="TRNA (GUANINE-9-) METHYLTRANSFERASE"/>
    <property type="match status" value="1"/>
</dbReference>
<dbReference type="PIRSF" id="PIRSF016323">
    <property type="entry name" value="tRNA_m1G_mtfrase_met"/>
    <property type="match status" value="1"/>
</dbReference>
<evidence type="ECO:0000256" key="8">
    <source>
        <dbReference type="ARBA" id="ARBA00048434"/>
    </source>
</evidence>
<evidence type="ECO:0000256" key="2">
    <source>
        <dbReference type="ARBA" id="ARBA00020451"/>
    </source>
</evidence>
<evidence type="ECO:0000313" key="12">
    <source>
        <dbReference type="Proteomes" id="UP001479436"/>
    </source>
</evidence>
<evidence type="ECO:0000256" key="5">
    <source>
        <dbReference type="ARBA" id="ARBA00022691"/>
    </source>
</evidence>
<feature type="compositionally biased region" description="Basic and acidic residues" evidence="9">
    <location>
        <begin position="1"/>
        <end position="10"/>
    </location>
</feature>
<dbReference type="EC" id="2.1.1.221" evidence="1"/>
<keyword evidence="3 11" id="KW-0489">Methyltransferase</keyword>
<accession>A0ABR2VXG3</accession>
<dbReference type="InterPro" id="IPR007356">
    <property type="entry name" value="tRNA_m1G_MeTrfase_euk"/>
</dbReference>
<dbReference type="GO" id="GO:0052905">
    <property type="term" value="F:tRNA (guanosine(9)-N1)-methyltransferase activity"/>
    <property type="evidence" value="ECO:0007669"/>
    <property type="project" value="UniProtKB-EC"/>
</dbReference>
<dbReference type="InterPro" id="IPR016653">
    <property type="entry name" value="TRM10/TRM10A"/>
</dbReference>
<evidence type="ECO:0000256" key="6">
    <source>
        <dbReference type="ARBA" id="ARBA00031792"/>
    </source>
</evidence>
<proteinExistence type="predicted"/>
<evidence type="ECO:0000256" key="1">
    <source>
        <dbReference type="ARBA" id="ARBA00012797"/>
    </source>
</evidence>
<dbReference type="Gene3D" id="3.40.1280.30">
    <property type="match status" value="1"/>
</dbReference>
<reference evidence="11 12" key="1">
    <citation type="submission" date="2023-04" db="EMBL/GenBank/DDBJ databases">
        <title>Genome of Basidiobolus ranarum AG-B5.</title>
        <authorList>
            <person name="Stajich J.E."/>
            <person name="Carter-House D."/>
            <person name="Gryganskyi A."/>
        </authorList>
    </citation>
    <scope>NUCLEOTIDE SEQUENCE [LARGE SCALE GENOMIC DNA]</scope>
    <source>
        <strain evidence="11 12">AG-B5</strain>
    </source>
</reference>
<protein>
    <recommendedName>
        <fullName evidence="2">tRNA (guanine(9)-N1)-methyltransferase</fullName>
        <ecNumber evidence="1">2.1.1.221</ecNumber>
    </recommendedName>
    <alternativeName>
        <fullName evidence="7">tRNA methyltransferase 10</fullName>
    </alternativeName>
    <alternativeName>
        <fullName evidence="6">tRNA(m1G9)-methyltransferase</fullName>
    </alternativeName>
</protein>
<evidence type="ECO:0000259" key="10">
    <source>
        <dbReference type="PROSITE" id="PS51675"/>
    </source>
</evidence>
<dbReference type="EMBL" id="JASJQH010007431">
    <property type="protein sequence ID" value="KAK9709165.1"/>
    <property type="molecule type" value="Genomic_DNA"/>
</dbReference>
<evidence type="ECO:0000256" key="4">
    <source>
        <dbReference type="ARBA" id="ARBA00022679"/>
    </source>
</evidence>
<evidence type="ECO:0000313" key="11">
    <source>
        <dbReference type="EMBL" id="KAK9709165.1"/>
    </source>
</evidence>
<evidence type="ECO:0000256" key="9">
    <source>
        <dbReference type="SAM" id="MobiDB-lite"/>
    </source>
</evidence>
<comment type="caution">
    <text evidence="11">The sequence shown here is derived from an EMBL/GenBank/DDBJ whole genome shotgun (WGS) entry which is preliminary data.</text>
</comment>
<sequence length="306" mass="34930">MSISGEDKVSVGDNLPLSSEEKTEDVKETQVRTHPSLLEQAEELGISSEGVTRNALRKLIKQKRLEVSKVEWKVKKKMLAKKKKVEKRMAIEAGLIEAPAKKVKLEQVPSNVRVVLDLSFESLMSTKEISSMSGQIQRCYSANRACKHPVNIYATSLGGELERRFNEAPDMENWKNFTYEKQSYTDIFKKEELVYLTADSPNVIRELDDDKVYIIGGIVDKNRHKLLTYNKAQEEGIQTAQLPIGEFVKLASRKVLTVNHVFEILVKYLETKSWESAFTYVIPRRKFAEDDDEESKESPEKAPLSE</sequence>
<organism evidence="11 12">
    <name type="scientific">Basidiobolus ranarum</name>
    <dbReference type="NCBI Taxonomy" id="34480"/>
    <lineage>
        <taxon>Eukaryota</taxon>
        <taxon>Fungi</taxon>
        <taxon>Fungi incertae sedis</taxon>
        <taxon>Zoopagomycota</taxon>
        <taxon>Entomophthoromycotina</taxon>
        <taxon>Basidiobolomycetes</taxon>
        <taxon>Basidiobolales</taxon>
        <taxon>Basidiobolaceae</taxon>
        <taxon>Basidiobolus</taxon>
    </lineage>
</organism>
<feature type="region of interest" description="Disordered" evidence="9">
    <location>
        <begin position="287"/>
        <end position="306"/>
    </location>
</feature>
<dbReference type="GO" id="GO:0032259">
    <property type="term" value="P:methylation"/>
    <property type="evidence" value="ECO:0007669"/>
    <property type="project" value="UniProtKB-KW"/>
</dbReference>
<keyword evidence="5" id="KW-0949">S-adenosyl-L-methionine</keyword>
<dbReference type="Proteomes" id="UP001479436">
    <property type="component" value="Unassembled WGS sequence"/>
</dbReference>
<keyword evidence="4 11" id="KW-0808">Transferase</keyword>
<keyword evidence="12" id="KW-1185">Reference proteome</keyword>
<dbReference type="PANTHER" id="PTHR13563:SF13">
    <property type="entry name" value="TRNA METHYLTRANSFERASE 10 HOMOLOG A"/>
    <property type="match status" value="1"/>
</dbReference>